<dbReference type="AlphaFoldDB" id="A0A6G7IYQ4"/>
<dbReference type="RefSeq" id="WP_166247200.1">
    <property type="nucleotide sequence ID" value="NZ_CP049616.1"/>
</dbReference>
<dbReference type="InterPro" id="IPR018592">
    <property type="entry name" value="DUF2024"/>
</dbReference>
<keyword evidence="2" id="KW-1185">Reference proteome</keyword>
<dbReference type="Proteomes" id="UP000502928">
    <property type="component" value="Chromosome"/>
</dbReference>
<dbReference type="SUPFAM" id="SSF160766">
    <property type="entry name" value="NE1680-like"/>
    <property type="match status" value="1"/>
</dbReference>
<dbReference type="EMBL" id="CP049616">
    <property type="protein sequence ID" value="QII43530.1"/>
    <property type="molecule type" value="Genomic_DNA"/>
</dbReference>
<evidence type="ECO:0000313" key="1">
    <source>
        <dbReference type="EMBL" id="QII43530.1"/>
    </source>
</evidence>
<protein>
    <submittedName>
        <fullName evidence="1">DUF2024 family protein</fullName>
    </submittedName>
</protein>
<dbReference type="InterPro" id="IPR023122">
    <property type="entry name" value="NE1680-like_sf"/>
</dbReference>
<gene>
    <name evidence="1" type="ORF">GVT53_02125</name>
</gene>
<reference evidence="1 2" key="1">
    <citation type="submission" date="2020-02" db="EMBL/GenBank/DDBJ databases">
        <title>Complete genome of Muricauda sp. 501str8.</title>
        <authorList>
            <person name="Dong B."/>
            <person name="Zhu S."/>
            <person name="Yang J."/>
            <person name="Chen J."/>
        </authorList>
    </citation>
    <scope>NUCLEOTIDE SEQUENCE [LARGE SCALE GENOMIC DNA]</scope>
    <source>
        <strain evidence="1 2">501str8</strain>
    </source>
</reference>
<dbReference type="Gene3D" id="3.10.510.10">
    <property type="entry name" value="NE1680-like"/>
    <property type="match status" value="1"/>
</dbReference>
<evidence type="ECO:0000313" key="2">
    <source>
        <dbReference type="Proteomes" id="UP000502928"/>
    </source>
</evidence>
<name>A0A6G7IYQ4_9FLAO</name>
<dbReference type="KEGG" id="mut:GVT53_02125"/>
<dbReference type="Pfam" id="PF09630">
    <property type="entry name" value="DUF2024"/>
    <property type="match status" value="1"/>
</dbReference>
<organism evidence="1 2">
    <name type="scientific">Flagellimonas oceani</name>
    <dbReference type="NCBI Taxonomy" id="2698672"/>
    <lineage>
        <taxon>Bacteria</taxon>
        <taxon>Pseudomonadati</taxon>
        <taxon>Bacteroidota</taxon>
        <taxon>Flavobacteriia</taxon>
        <taxon>Flavobacteriales</taxon>
        <taxon>Flavobacteriaceae</taxon>
        <taxon>Flagellimonas</taxon>
    </lineage>
</organism>
<accession>A0A6G7IYQ4</accession>
<sequence length="87" mass="10076">MKVAVWDTYVTKKDGSTMHFDIVVPEEVTNKAMIHGYGRAYLRTKGQEGQPLTSKECSFCHMETLRSEWEAEIKQQGYIIIEMENCQ</sequence>
<proteinExistence type="predicted"/>